<dbReference type="Pfam" id="PF13546">
    <property type="entry name" value="DDE_5"/>
    <property type="match status" value="1"/>
</dbReference>
<reference evidence="2 3" key="1">
    <citation type="submission" date="2019-06" db="EMBL/GenBank/DDBJ databases">
        <title>Sequencing the genomes of 1000 actinobacteria strains.</title>
        <authorList>
            <person name="Klenk H.-P."/>
        </authorList>
    </citation>
    <scope>NUCLEOTIDE SEQUENCE [LARGE SCALE GENOMIC DNA]</scope>
    <source>
        <strain evidence="2 3">DSM 41695</strain>
    </source>
</reference>
<comment type="caution">
    <text evidence="2">The sequence shown here is derived from an EMBL/GenBank/DDBJ whole genome shotgun (WGS) entry which is preliminary data.</text>
</comment>
<gene>
    <name evidence="2" type="ORF">FHX78_116873</name>
</gene>
<proteinExistence type="predicted"/>
<dbReference type="EMBL" id="VIWV01000001">
    <property type="protein sequence ID" value="TWF89830.1"/>
    <property type="molecule type" value="Genomic_DNA"/>
</dbReference>
<evidence type="ECO:0000313" key="3">
    <source>
        <dbReference type="Proteomes" id="UP000316603"/>
    </source>
</evidence>
<dbReference type="InterPro" id="IPR039365">
    <property type="entry name" value="IS701-like"/>
</dbReference>
<feature type="domain" description="Transposase IS701-like DDE" evidence="1">
    <location>
        <begin position="29"/>
        <end position="255"/>
    </location>
</feature>
<dbReference type="Proteomes" id="UP000316603">
    <property type="component" value="Unassembled WGS sequence"/>
</dbReference>
<evidence type="ECO:0000259" key="1">
    <source>
        <dbReference type="Pfam" id="PF13546"/>
    </source>
</evidence>
<keyword evidence="3" id="KW-1185">Reference proteome</keyword>
<dbReference type="RefSeq" id="WP_145871322.1">
    <property type="nucleotide sequence ID" value="NZ_BNCE01000036.1"/>
</dbReference>
<accession>A0A561TRU5</accession>
<dbReference type="PANTHER" id="PTHR33627:SF1">
    <property type="entry name" value="TRANSPOSASE"/>
    <property type="match status" value="1"/>
</dbReference>
<organism evidence="2 3">
    <name type="scientific">Streptomyces capillispiralis</name>
    <dbReference type="NCBI Taxonomy" id="68182"/>
    <lineage>
        <taxon>Bacteria</taxon>
        <taxon>Bacillati</taxon>
        <taxon>Actinomycetota</taxon>
        <taxon>Actinomycetes</taxon>
        <taxon>Kitasatosporales</taxon>
        <taxon>Streptomycetaceae</taxon>
        <taxon>Streptomyces</taxon>
    </lineage>
</organism>
<evidence type="ECO:0000313" key="2">
    <source>
        <dbReference type="EMBL" id="TWF89830.1"/>
    </source>
</evidence>
<name>A0A561TRU5_9ACTN</name>
<dbReference type="OrthoDB" id="3657225at2"/>
<sequence>MEADVEQRRSSRGDADECPYGLVPEAESELFASLRRSGQRQKAEHYVKGLLETPGRKTLGHIAAHLGGPAAQQSLHHFISESLWEWAPLRHALARQARMLLGHDAWVVRPMVIPKAGAHSIGVDLQFVPHLGRAVNGQQAVGVWLASERSAVPVEWQLVLPRRWREEPLRSRARIPAGVRADCLEECVREATAQAARGAGPRNRPVIVDARGADAVAIARRLGADGHQFVIRTEPATRLSVDRSVLPAYGARERGAGELVAHLGRMRTPAGPGPDRPTASVIPVVAPASVHGGALRGLRLMGEGGAPGGGADRLWLTNATGVAASALLRLTRLSDLVARDAVDIGDRVGLRDFAGRSFSGWHRHITLASIAHFATVLATEPSPCATAACKAA</sequence>
<dbReference type="InterPro" id="IPR038721">
    <property type="entry name" value="IS701-like_DDE_dom"/>
</dbReference>
<dbReference type="PANTHER" id="PTHR33627">
    <property type="entry name" value="TRANSPOSASE"/>
    <property type="match status" value="1"/>
</dbReference>
<protein>
    <submittedName>
        <fullName evidence="2">SRSO17 transposase</fullName>
    </submittedName>
</protein>
<dbReference type="AlphaFoldDB" id="A0A561TRU5"/>